<feature type="region of interest" description="Disordered" evidence="1">
    <location>
        <begin position="753"/>
        <end position="772"/>
    </location>
</feature>
<dbReference type="Pfam" id="PF17667">
    <property type="entry name" value="Pkinase_fungal"/>
    <property type="match status" value="2"/>
</dbReference>
<feature type="domain" description="Fungal-type protein kinase" evidence="2">
    <location>
        <begin position="289"/>
        <end position="593"/>
    </location>
</feature>
<evidence type="ECO:0000313" key="4">
    <source>
        <dbReference type="Proteomes" id="UP000292082"/>
    </source>
</evidence>
<evidence type="ECO:0000313" key="3">
    <source>
        <dbReference type="EMBL" id="TBU58914.1"/>
    </source>
</evidence>
<keyword evidence="4" id="KW-1185">Reference proteome</keyword>
<sequence length="772" mass="87923">MARSAVFAEHEEFINAFFPMPNISSAREVRLQPLKTNPFATLSNADKLNEVVVQAAFSKAVNEHNLIPGFRLRDCGRRPDLTSCQSRKVDSALFRNERATASLRQPWADQVLPVEFTRDPVSFDYSNDPKKSVGSADDQRDRALDQIASRAELIHAVQHRVALFMLVVTGPQIRFVRWDRSGSVITEPLNYVKHWELFCDILWRIGQCTDVQLGFDPTAARLSPGDPDYVRMTTAARPQPTDVDEKERKLAPGEISREGPVVFKYVRAMFNEAVNSPWPRYRLEVPNGASSRAFLVAKPTFRSPRGAVRGTRGYVALDCATGELVWLKDTWRAHHLISDKEGDVLGRLNEARVGYVPTLICHGDIAGQDTLTLDWWARTQNPRTTDPPKSAESPTHDAPPYPHPSAPSSSGALKRKRDDDSGRSEDGIPLPKRVKTGSGLPAILEDCPFQLYRHYRLAEKEVCMSLEKFQNGRQLVFLVSCGLDAHRQAATLPSNPVLHGDVSGGNILILPRISQKADGAFIEWTGLLNDWEMSIPINSKTTTPIDYEKRSDRARQPTRPGTFQFQSVALLTRRKKEVEIYDELESFFWVILFYGVRYLRTNIPRTMIDAWIEDFFDPHEDGDEKLGCSPRKLYAIKTQWLTAIGPHALKFDSRMDNVIADLEWMFNDHYATWEAWGWHEPSGLDWDYRELGLTHDAMLEELRIKLERPYRDNPDWKLNDKIGEDVPKQDGQTSSTSPGRLLRTNPKLHALERAAHRSYPHRHQPRRDPRIL</sequence>
<feature type="region of interest" description="Disordered" evidence="1">
    <location>
        <begin position="379"/>
        <end position="435"/>
    </location>
</feature>
<organism evidence="3 4">
    <name type="scientific">Dichomitus squalens</name>
    <dbReference type="NCBI Taxonomy" id="114155"/>
    <lineage>
        <taxon>Eukaryota</taxon>
        <taxon>Fungi</taxon>
        <taxon>Dikarya</taxon>
        <taxon>Basidiomycota</taxon>
        <taxon>Agaricomycotina</taxon>
        <taxon>Agaricomycetes</taxon>
        <taxon>Polyporales</taxon>
        <taxon>Polyporaceae</taxon>
        <taxon>Dichomitus</taxon>
    </lineage>
</organism>
<feature type="domain" description="Fungal-type protein kinase" evidence="2">
    <location>
        <begin position="136"/>
        <end position="226"/>
    </location>
</feature>
<reference evidence="3 4" key="1">
    <citation type="submission" date="2019-01" db="EMBL/GenBank/DDBJ databases">
        <title>Draft genome sequences of three monokaryotic isolates of the white-rot basidiomycete fungus Dichomitus squalens.</title>
        <authorList>
            <consortium name="DOE Joint Genome Institute"/>
            <person name="Lopez S.C."/>
            <person name="Andreopoulos B."/>
            <person name="Pangilinan J."/>
            <person name="Lipzen A."/>
            <person name="Riley R."/>
            <person name="Ahrendt S."/>
            <person name="Ng V."/>
            <person name="Barry K."/>
            <person name="Daum C."/>
            <person name="Grigoriev I.V."/>
            <person name="Hilden K.S."/>
            <person name="Makela M.R."/>
            <person name="de Vries R.P."/>
        </authorList>
    </citation>
    <scope>NUCLEOTIDE SEQUENCE [LARGE SCALE GENOMIC DNA]</scope>
    <source>
        <strain evidence="3 4">CBS 464.89</strain>
    </source>
</reference>
<dbReference type="PANTHER" id="PTHR38248:SF2">
    <property type="entry name" value="FUNK1 11"/>
    <property type="match status" value="1"/>
</dbReference>
<dbReference type="EMBL" id="ML145119">
    <property type="protein sequence ID" value="TBU58914.1"/>
    <property type="molecule type" value="Genomic_DNA"/>
</dbReference>
<feature type="compositionally biased region" description="Basic and acidic residues" evidence="1">
    <location>
        <begin position="717"/>
        <end position="728"/>
    </location>
</feature>
<dbReference type="InterPro" id="IPR040976">
    <property type="entry name" value="Pkinase_fungal"/>
</dbReference>
<name>A0A4Q9NIC9_9APHY</name>
<feature type="compositionally biased region" description="Basic residues" evidence="1">
    <location>
        <begin position="756"/>
        <end position="765"/>
    </location>
</feature>
<proteinExistence type="predicted"/>
<protein>
    <recommendedName>
        <fullName evidence="2">Fungal-type protein kinase domain-containing protein</fullName>
    </recommendedName>
</protein>
<gene>
    <name evidence="3" type="ORF">BD310DRAFT_439671</name>
</gene>
<evidence type="ECO:0000259" key="2">
    <source>
        <dbReference type="Pfam" id="PF17667"/>
    </source>
</evidence>
<evidence type="ECO:0000256" key="1">
    <source>
        <dbReference type="SAM" id="MobiDB-lite"/>
    </source>
</evidence>
<feature type="region of interest" description="Disordered" evidence="1">
    <location>
        <begin position="717"/>
        <end position="745"/>
    </location>
</feature>
<dbReference type="AlphaFoldDB" id="A0A4Q9NIC9"/>
<dbReference type="Proteomes" id="UP000292082">
    <property type="component" value="Unassembled WGS sequence"/>
</dbReference>
<feature type="compositionally biased region" description="Basic and acidic residues" evidence="1">
    <location>
        <begin position="416"/>
        <end position="426"/>
    </location>
</feature>
<dbReference type="PANTHER" id="PTHR38248">
    <property type="entry name" value="FUNK1 6"/>
    <property type="match status" value="1"/>
</dbReference>
<accession>A0A4Q9NIC9</accession>